<organism evidence="1">
    <name type="scientific">Myoviridae sp. ctZ2t4</name>
    <dbReference type="NCBI Taxonomy" id="2827693"/>
    <lineage>
        <taxon>Viruses</taxon>
        <taxon>Duplodnaviria</taxon>
        <taxon>Heunggongvirae</taxon>
        <taxon>Uroviricota</taxon>
        <taxon>Caudoviricetes</taxon>
    </lineage>
</organism>
<protein>
    <submittedName>
        <fullName evidence="1">Tail protein</fullName>
    </submittedName>
</protein>
<dbReference type="EMBL" id="BK032664">
    <property type="protein sequence ID" value="DAF53768.1"/>
    <property type="molecule type" value="Genomic_DNA"/>
</dbReference>
<sequence>MAFNFIPDIDVIIDGQTYNNFNYSIHFLINRRNSNMGNNATVSIDYLNKNSKSVFLKMSRIAVDVDNPTEEHTIIIMAGYKTTGKSMIFEGTIDEVEENDNGGVTFTCTEGEYHFVNDTINKNFTPGTTVLEAVKNIMQTSKYGLGVIDDSIIDKELTRGYNVTSNLKEALQGLANTLEQGVEARTNKGIIYFVTPKYVEKELDISADTGVKSIKERDEEYLITMYLHNAIVENTIVNVKDKNGTITKMKVNSVSHAYNKNRCETQIEAMTIDGE</sequence>
<evidence type="ECO:0000313" key="1">
    <source>
        <dbReference type="EMBL" id="DAF53768.1"/>
    </source>
</evidence>
<accession>A0A8S5SS38</accession>
<name>A0A8S5SS38_9CAUD</name>
<reference evidence="1" key="1">
    <citation type="journal article" date="2021" name="Proc. Natl. Acad. Sci. U.S.A.">
        <title>A Catalog of Tens of Thousands of Viruses from Human Metagenomes Reveals Hidden Associations with Chronic Diseases.</title>
        <authorList>
            <person name="Tisza M.J."/>
            <person name="Buck C.B."/>
        </authorList>
    </citation>
    <scope>NUCLEOTIDE SEQUENCE</scope>
    <source>
        <strain evidence="1">CtZ2t4</strain>
    </source>
</reference>
<proteinExistence type="predicted"/>